<organism evidence="1 2">
    <name type="scientific">Haematococcus lacustris</name>
    <name type="common">Green alga</name>
    <name type="synonym">Haematococcus pluvialis</name>
    <dbReference type="NCBI Taxonomy" id="44745"/>
    <lineage>
        <taxon>Eukaryota</taxon>
        <taxon>Viridiplantae</taxon>
        <taxon>Chlorophyta</taxon>
        <taxon>core chlorophytes</taxon>
        <taxon>Chlorophyceae</taxon>
        <taxon>CS clade</taxon>
        <taxon>Chlamydomonadales</taxon>
        <taxon>Haematococcaceae</taxon>
        <taxon>Haematococcus</taxon>
    </lineage>
</organism>
<reference evidence="1 2" key="1">
    <citation type="submission" date="2020-02" db="EMBL/GenBank/DDBJ databases">
        <title>Draft genome sequence of Haematococcus lacustris strain NIES-144.</title>
        <authorList>
            <person name="Morimoto D."/>
            <person name="Nakagawa S."/>
            <person name="Yoshida T."/>
            <person name="Sawayama S."/>
        </authorList>
    </citation>
    <scope>NUCLEOTIDE SEQUENCE [LARGE SCALE GENOMIC DNA]</scope>
    <source>
        <strain evidence="1 2">NIES-144</strain>
    </source>
</reference>
<evidence type="ECO:0000313" key="1">
    <source>
        <dbReference type="EMBL" id="GFH20533.1"/>
    </source>
</evidence>
<dbReference type="EMBL" id="BLLF01001653">
    <property type="protein sequence ID" value="GFH20533.1"/>
    <property type="molecule type" value="Genomic_DNA"/>
</dbReference>
<evidence type="ECO:0000313" key="2">
    <source>
        <dbReference type="Proteomes" id="UP000485058"/>
    </source>
</evidence>
<protein>
    <submittedName>
        <fullName evidence="1">Uncharacterized protein</fullName>
    </submittedName>
</protein>
<dbReference type="AlphaFoldDB" id="A0A699ZD42"/>
<sequence>MKGGHVANTLHRGIACSLLLALGSFWWQGGLGRLACIRSVKRGMICDHRLMCDSGSLSCKQLPSDVQKVIAYCKKYTREGMIAAAGRFFLYMWHKEEFEALATELHGLTAFASLALGVINTRMIEDAKDKVNTGMPPVARRTRTYKTKTTFHETLQHSSPLPLLMFPK</sequence>
<accession>A0A699ZD42</accession>
<dbReference type="Proteomes" id="UP000485058">
    <property type="component" value="Unassembled WGS sequence"/>
</dbReference>
<comment type="caution">
    <text evidence="1">The sequence shown here is derived from an EMBL/GenBank/DDBJ whole genome shotgun (WGS) entry which is preliminary data.</text>
</comment>
<name>A0A699ZD42_HAELA</name>
<keyword evidence="2" id="KW-1185">Reference proteome</keyword>
<gene>
    <name evidence="1" type="ORF">HaLaN_17671</name>
</gene>
<proteinExistence type="predicted"/>